<dbReference type="GO" id="GO:0005737">
    <property type="term" value="C:cytoplasm"/>
    <property type="evidence" value="ECO:0007669"/>
    <property type="project" value="UniProtKB-ARBA"/>
</dbReference>
<evidence type="ECO:0000256" key="9">
    <source>
        <dbReference type="ARBA" id="ARBA00023170"/>
    </source>
</evidence>
<dbReference type="PATRIC" id="fig|1609981.3.peg.1847"/>
<sequence>MASWREALRKTRRTVRRGLGTLFGGGRPSEEAVEELEENLLAADLPARLAMELVETAEASGGDGLREGIERRLIEELGPAAPVSWAEAPRPMTVLLVGANGSGKTTTAAKLARRAAGNGRKPLLCAADTFRAAGTEQLALWAERVGCDVVRGQRGSDAAAVAYDAQQAALARGADTLLVDTAGRMHTREPLMRELGKISRALEKGREHAPEETWIVLDASIGQNAVAQAKFFHQAVPLTGAILTKLDGSAKGGAVFAVRRELGIPLLYAGLGEGEEDLAPFDPESFVRSIFEEDDEGV</sequence>
<evidence type="ECO:0000256" key="4">
    <source>
        <dbReference type="ARBA" id="ARBA00022490"/>
    </source>
</evidence>
<comment type="similarity">
    <text evidence="2">Belongs to the GTP-binding SRP family.</text>
</comment>
<dbReference type="InterPro" id="IPR036225">
    <property type="entry name" value="SRP/SRP_N"/>
</dbReference>
<dbReference type="PANTHER" id="PTHR43134:SF1">
    <property type="entry name" value="SIGNAL RECOGNITION PARTICLE RECEPTOR SUBUNIT ALPHA"/>
    <property type="match status" value="1"/>
</dbReference>
<protein>
    <submittedName>
        <fullName evidence="12">Signal recognition particle receptor FtsY</fullName>
    </submittedName>
</protein>
<proteinExistence type="inferred from homology"/>
<dbReference type="SMART" id="SM00382">
    <property type="entry name" value="AAA"/>
    <property type="match status" value="1"/>
</dbReference>
<dbReference type="InterPro" id="IPR013822">
    <property type="entry name" value="Signal_recog_particl_SRP54_hlx"/>
</dbReference>
<dbReference type="SMART" id="SM00962">
    <property type="entry name" value="SRP54"/>
    <property type="match status" value="1"/>
</dbReference>
<dbReference type="NCBIfam" id="TIGR00064">
    <property type="entry name" value="ftsY"/>
    <property type="match status" value="1"/>
</dbReference>
<keyword evidence="5" id="KW-0547">Nucleotide-binding</keyword>
<evidence type="ECO:0000256" key="7">
    <source>
        <dbReference type="ARBA" id="ARBA00023134"/>
    </source>
</evidence>
<dbReference type="GO" id="GO:0005047">
    <property type="term" value="F:signal recognition particle binding"/>
    <property type="evidence" value="ECO:0007669"/>
    <property type="project" value="TreeGrafter"/>
</dbReference>
<dbReference type="Gene3D" id="3.40.50.300">
    <property type="entry name" value="P-loop containing nucleotide triphosphate hydrolases"/>
    <property type="match status" value="1"/>
</dbReference>
<dbReference type="SUPFAM" id="SSF52540">
    <property type="entry name" value="P-loop containing nucleoside triphosphate hydrolases"/>
    <property type="match status" value="1"/>
</dbReference>
<accession>A0A0G3EFA5</accession>
<evidence type="ECO:0000256" key="5">
    <source>
        <dbReference type="ARBA" id="ARBA00022741"/>
    </source>
</evidence>
<dbReference type="GO" id="GO:0005886">
    <property type="term" value="C:plasma membrane"/>
    <property type="evidence" value="ECO:0007669"/>
    <property type="project" value="UniProtKB-SubCell"/>
</dbReference>
<dbReference type="FunFam" id="3.40.50.300:FF:000053">
    <property type="entry name" value="Signal recognition particle receptor FtsY"/>
    <property type="match status" value="1"/>
</dbReference>
<keyword evidence="4" id="KW-0963">Cytoplasm</keyword>
<reference evidence="13" key="1">
    <citation type="submission" date="2015-02" db="EMBL/GenBank/DDBJ databases">
        <title>Description and complete genome sequence of the first cultured representative of the subdivision 5 of the Verrucomicrobia phylum.</title>
        <authorList>
            <person name="Spring S."/>
            <person name="Bunk B."/>
            <person name="Sproer C."/>
            <person name="Klenk H.-P."/>
        </authorList>
    </citation>
    <scope>NUCLEOTIDE SEQUENCE [LARGE SCALE GENOMIC DNA]</scope>
    <source>
        <strain evidence="13">L21-Fru-AB</strain>
    </source>
</reference>
<keyword evidence="8" id="KW-0472">Membrane</keyword>
<dbReference type="InterPro" id="IPR027417">
    <property type="entry name" value="P-loop_NTPase"/>
</dbReference>
<evidence type="ECO:0000259" key="11">
    <source>
        <dbReference type="PROSITE" id="PS00300"/>
    </source>
</evidence>
<dbReference type="InterPro" id="IPR004390">
    <property type="entry name" value="SR_rcpt_FtsY"/>
</dbReference>
<evidence type="ECO:0000256" key="8">
    <source>
        <dbReference type="ARBA" id="ARBA00023136"/>
    </source>
</evidence>
<evidence type="ECO:0000256" key="10">
    <source>
        <dbReference type="ARBA" id="ARBA00048027"/>
    </source>
</evidence>
<evidence type="ECO:0000313" key="13">
    <source>
        <dbReference type="Proteomes" id="UP000035268"/>
    </source>
</evidence>
<dbReference type="SMART" id="SM00963">
    <property type="entry name" value="SRP54_N"/>
    <property type="match status" value="1"/>
</dbReference>
<dbReference type="PROSITE" id="PS00300">
    <property type="entry name" value="SRP54"/>
    <property type="match status" value="1"/>
</dbReference>
<dbReference type="OrthoDB" id="9804720at2"/>
<dbReference type="CDD" id="cd17874">
    <property type="entry name" value="FtsY"/>
    <property type="match status" value="1"/>
</dbReference>
<organism evidence="12 13">
    <name type="scientific">Kiritimatiella glycovorans</name>
    <dbReference type="NCBI Taxonomy" id="1307763"/>
    <lineage>
        <taxon>Bacteria</taxon>
        <taxon>Pseudomonadati</taxon>
        <taxon>Kiritimatiellota</taxon>
        <taxon>Kiritimatiellia</taxon>
        <taxon>Kiritimatiellales</taxon>
        <taxon>Kiritimatiellaceae</taxon>
        <taxon>Kiritimatiella</taxon>
    </lineage>
</organism>
<reference evidence="12 13" key="2">
    <citation type="journal article" date="2016" name="ISME J.">
        <title>Characterization of the first cultured representative of Verrucomicrobia subdivision 5 indicates the proposal of a novel phylum.</title>
        <authorList>
            <person name="Spring S."/>
            <person name="Bunk B."/>
            <person name="Sproer C."/>
            <person name="Schumann P."/>
            <person name="Rohde M."/>
            <person name="Tindall B.J."/>
            <person name="Klenk H.P."/>
        </authorList>
    </citation>
    <scope>NUCLEOTIDE SEQUENCE [LARGE SCALE GENOMIC DNA]</scope>
    <source>
        <strain evidence="12 13">L21-Fru-AB</strain>
    </source>
</reference>
<dbReference type="SUPFAM" id="SSF47364">
    <property type="entry name" value="Domain of the SRP/SRP receptor G-proteins"/>
    <property type="match status" value="1"/>
</dbReference>
<keyword evidence="9 12" id="KW-0675">Receptor</keyword>
<evidence type="ECO:0000256" key="1">
    <source>
        <dbReference type="ARBA" id="ARBA00004413"/>
    </source>
</evidence>
<dbReference type="GO" id="GO:0005525">
    <property type="term" value="F:GTP binding"/>
    <property type="evidence" value="ECO:0007669"/>
    <property type="project" value="UniProtKB-KW"/>
</dbReference>
<dbReference type="InterPro" id="IPR003593">
    <property type="entry name" value="AAA+_ATPase"/>
</dbReference>
<dbReference type="PANTHER" id="PTHR43134">
    <property type="entry name" value="SIGNAL RECOGNITION PARTICLE RECEPTOR SUBUNIT ALPHA"/>
    <property type="match status" value="1"/>
</dbReference>
<keyword evidence="7" id="KW-0342">GTP-binding</keyword>
<gene>
    <name evidence="12" type="primary">ftsY</name>
    <name evidence="12" type="ORF">L21SP4_01780</name>
</gene>
<dbReference type="InterPro" id="IPR000897">
    <property type="entry name" value="SRP54_GTPase_dom"/>
</dbReference>
<evidence type="ECO:0000256" key="2">
    <source>
        <dbReference type="ARBA" id="ARBA00008531"/>
    </source>
</evidence>
<dbReference type="InterPro" id="IPR042101">
    <property type="entry name" value="SRP54_N_sf"/>
</dbReference>
<dbReference type="GO" id="GO:0003924">
    <property type="term" value="F:GTPase activity"/>
    <property type="evidence" value="ECO:0007669"/>
    <property type="project" value="TreeGrafter"/>
</dbReference>
<comment type="subcellular location">
    <subcellularLocation>
        <location evidence="1">Cell membrane</location>
        <topology evidence="1">Peripheral membrane protein</topology>
        <orientation evidence="1">Cytoplasmic side</orientation>
    </subcellularLocation>
</comment>
<dbReference type="Proteomes" id="UP000035268">
    <property type="component" value="Chromosome"/>
</dbReference>
<dbReference type="AlphaFoldDB" id="A0A0G3EFA5"/>
<keyword evidence="3" id="KW-1003">Cell membrane</keyword>
<dbReference type="KEGG" id="vbl:L21SP4_01780"/>
<feature type="domain" description="SRP54-type proteins GTP-binding" evidence="11">
    <location>
        <begin position="265"/>
        <end position="278"/>
    </location>
</feature>
<evidence type="ECO:0000256" key="6">
    <source>
        <dbReference type="ARBA" id="ARBA00022801"/>
    </source>
</evidence>
<keyword evidence="13" id="KW-1185">Reference proteome</keyword>
<name>A0A0G3EFA5_9BACT</name>
<dbReference type="Pfam" id="PF00448">
    <property type="entry name" value="SRP54"/>
    <property type="match status" value="1"/>
</dbReference>
<dbReference type="Gene3D" id="1.20.120.140">
    <property type="entry name" value="Signal recognition particle SRP54, nucleotide-binding domain"/>
    <property type="match status" value="1"/>
</dbReference>
<dbReference type="EMBL" id="CP010904">
    <property type="protein sequence ID" value="AKJ65018.1"/>
    <property type="molecule type" value="Genomic_DNA"/>
</dbReference>
<dbReference type="STRING" id="1307763.L21SP4_01780"/>
<dbReference type="RefSeq" id="WP_052882288.1">
    <property type="nucleotide sequence ID" value="NZ_CP010904.1"/>
</dbReference>
<comment type="catalytic activity">
    <reaction evidence="10">
        <text>GTP + H2O = GDP + phosphate + H(+)</text>
        <dbReference type="Rhea" id="RHEA:19669"/>
        <dbReference type="ChEBI" id="CHEBI:15377"/>
        <dbReference type="ChEBI" id="CHEBI:15378"/>
        <dbReference type="ChEBI" id="CHEBI:37565"/>
        <dbReference type="ChEBI" id="CHEBI:43474"/>
        <dbReference type="ChEBI" id="CHEBI:58189"/>
        <dbReference type="EC" id="3.6.5.4"/>
    </reaction>
</comment>
<evidence type="ECO:0000313" key="12">
    <source>
        <dbReference type="EMBL" id="AKJ65018.1"/>
    </source>
</evidence>
<keyword evidence="6" id="KW-0378">Hydrolase</keyword>
<dbReference type="GO" id="GO:0006614">
    <property type="term" value="P:SRP-dependent cotranslational protein targeting to membrane"/>
    <property type="evidence" value="ECO:0007669"/>
    <property type="project" value="InterPro"/>
</dbReference>
<evidence type="ECO:0000256" key="3">
    <source>
        <dbReference type="ARBA" id="ARBA00022475"/>
    </source>
</evidence>